<dbReference type="RefSeq" id="WP_193638861.1">
    <property type="nucleotide sequence ID" value="NZ_JADCSA010000013.1"/>
</dbReference>
<evidence type="ECO:0000313" key="4">
    <source>
        <dbReference type="Proteomes" id="UP000756387"/>
    </source>
</evidence>
<feature type="signal peptide" evidence="2">
    <location>
        <begin position="1"/>
        <end position="24"/>
    </location>
</feature>
<reference evidence="3 4" key="1">
    <citation type="submission" date="2020-10" db="EMBL/GenBank/DDBJ databases">
        <title>Nocardioides sp. isolated from sludge.</title>
        <authorList>
            <person name="Zhang X."/>
        </authorList>
    </citation>
    <scope>NUCLEOTIDE SEQUENCE [LARGE SCALE GENOMIC DNA]</scope>
    <source>
        <strain evidence="3 4">Y6</strain>
    </source>
</reference>
<dbReference type="PROSITE" id="PS51257">
    <property type="entry name" value="PROKAR_LIPOPROTEIN"/>
    <property type="match status" value="1"/>
</dbReference>
<proteinExistence type="predicted"/>
<keyword evidence="2" id="KW-0732">Signal</keyword>
<gene>
    <name evidence="3" type="ORF">IEQ44_12795</name>
</gene>
<sequence>MNSSRTFTALLVLGALLLTGCSQEEPEPKFADEPSASPTPEAKETAKEFIRRWNDELTAMQKGDTREYREIAGACEPCMSAADKVDEYYAAGGYVATEGRTLVEIEKQQNHGRNRATYRIVVDSAPTEYQTKANGPIESFTGGRVTYGVLIQNSKESWQILDTWQIPS</sequence>
<evidence type="ECO:0000313" key="3">
    <source>
        <dbReference type="EMBL" id="MBE7325529.1"/>
    </source>
</evidence>
<protein>
    <recommendedName>
        <fullName evidence="5">DUF4440 domain-containing protein</fullName>
    </recommendedName>
</protein>
<feature type="chain" id="PRO_5046542046" description="DUF4440 domain-containing protein" evidence="2">
    <location>
        <begin position="25"/>
        <end position="168"/>
    </location>
</feature>
<dbReference type="Proteomes" id="UP000756387">
    <property type="component" value="Unassembled WGS sequence"/>
</dbReference>
<name>A0ABR9RVE3_9ACTN</name>
<dbReference type="EMBL" id="JADCSA010000013">
    <property type="protein sequence ID" value="MBE7325529.1"/>
    <property type="molecule type" value="Genomic_DNA"/>
</dbReference>
<accession>A0ABR9RVE3</accession>
<feature type="region of interest" description="Disordered" evidence="1">
    <location>
        <begin position="24"/>
        <end position="44"/>
    </location>
</feature>
<evidence type="ECO:0000256" key="2">
    <source>
        <dbReference type="SAM" id="SignalP"/>
    </source>
</evidence>
<evidence type="ECO:0000256" key="1">
    <source>
        <dbReference type="SAM" id="MobiDB-lite"/>
    </source>
</evidence>
<evidence type="ECO:0008006" key="5">
    <source>
        <dbReference type="Google" id="ProtNLM"/>
    </source>
</evidence>
<organism evidence="3 4">
    <name type="scientific">Nocardioides malaquae</name>
    <dbReference type="NCBI Taxonomy" id="2773426"/>
    <lineage>
        <taxon>Bacteria</taxon>
        <taxon>Bacillati</taxon>
        <taxon>Actinomycetota</taxon>
        <taxon>Actinomycetes</taxon>
        <taxon>Propionibacteriales</taxon>
        <taxon>Nocardioidaceae</taxon>
        <taxon>Nocardioides</taxon>
    </lineage>
</organism>
<keyword evidence="4" id="KW-1185">Reference proteome</keyword>
<comment type="caution">
    <text evidence="3">The sequence shown here is derived from an EMBL/GenBank/DDBJ whole genome shotgun (WGS) entry which is preliminary data.</text>
</comment>